<dbReference type="OrthoDB" id="823268at2"/>
<reference evidence="2 3" key="1">
    <citation type="journal article" date="2011" name="Int. J. Syst. Evol. Microbiol.">
        <title>Description of Undibacterium oligocarboniphilum sp. nov., isolated from purified water, and Undibacterium pigrum strain CCUG 49012 as the type strain of Undibacterium parvum sp. nov., and emended descriptions of the genus Undibacterium and the species Undibacterium pigrum.</title>
        <authorList>
            <person name="Eder W."/>
            <person name="Wanner G."/>
            <person name="Ludwig W."/>
            <person name="Busse H.J."/>
            <person name="Ziemke-Kageler F."/>
            <person name="Lang E."/>
        </authorList>
    </citation>
    <scope>NUCLEOTIDE SEQUENCE [LARGE SCALE GENOMIC DNA]</scope>
    <source>
        <strain evidence="2 3">DSM 23061</strain>
    </source>
</reference>
<proteinExistence type="predicted"/>
<dbReference type="InterPro" id="IPR052567">
    <property type="entry name" value="OP_Dioxygenase"/>
</dbReference>
<name>A0A3S9HK01_9BURK</name>
<accession>A0A3S9HK01</accession>
<dbReference type="AlphaFoldDB" id="A0A3S9HK01"/>
<dbReference type="InterPro" id="IPR006674">
    <property type="entry name" value="HD_domain"/>
</dbReference>
<dbReference type="RefSeq" id="WP_126127811.1">
    <property type="nucleotide sequence ID" value="NZ_CP034464.1"/>
</dbReference>
<dbReference type="Pfam" id="PF01966">
    <property type="entry name" value="HD"/>
    <property type="match status" value="1"/>
</dbReference>
<dbReference type="Proteomes" id="UP000275663">
    <property type="component" value="Chromosome"/>
</dbReference>
<keyword evidence="3" id="KW-1185">Reference proteome</keyword>
<dbReference type="EMBL" id="CP034464">
    <property type="protein sequence ID" value="AZP12430.1"/>
    <property type="molecule type" value="Genomic_DNA"/>
</dbReference>
<dbReference type="KEGG" id="upv:EJN92_10695"/>
<gene>
    <name evidence="2" type="ORF">EJN92_10695</name>
</gene>
<evidence type="ECO:0000259" key="1">
    <source>
        <dbReference type="Pfam" id="PF01966"/>
    </source>
</evidence>
<protein>
    <submittedName>
        <fullName evidence="2">HD domain-containing protein</fullName>
    </submittedName>
</protein>
<dbReference type="NCBIfam" id="TIGR03276">
    <property type="entry name" value="Phn-HD"/>
    <property type="match status" value="1"/>
</dbReference>
<evidence type="ECO:0000313" key="2">
    <source>
        <dbReference type="EMBL" id="AZP12430.1"/>
    </source>
</evidence>
<feature type="domain" description="HD" evidence="1">
    <location>
        <begin position="31"/>
        <end position="106"/>
    </location>
</feature>
<dbReference type="SUPFAM" id="SSF109604">
    <property type="entry name" value="HD-domain/PDEase-like"/>
    <property type="match status" value="1"/>
</dbReference>
<dbReference type="Gene3D" id="1.10.3210.10">
    <property type="entry name" value="Hypothetical protein af1432"/>
    <property type="match status" value="1"/>
</dbReference>
<dbReference type="InterPro" id="IPR003607">
    <property type="entry name" value="HD/PDEase_dom"/>
</dbReference>
<dbReference type="PANTHER" id="PTHR40202">
    <property type="match status" value="1"/>
</dbReference>
<evidence type="ECO:0000313" key="3">
    <source>
        <dbReference type="Proteomes" id="UP000275663"/>
    </source>
</evidence>
<organism evidence="2 3">
    <name type="scientific">Undibacterium parvum</name>
    <dbReference type="NCBI Taxonomy" id="401471"/>
    <lineage>
        <taxon>Bacteria</taxon>
        <taxon>Pseudomonadati</taxon>
        <taxon>Pseudomonadota</taxon>
        <taxon>Betaproteobacteria</taxon>
        <taxon>Burkholderiales</taxon>
        <taxon>Oxalobacteraceae</taxon>
        <taxon>Undibacterium</taxon>
    </lineage>
</organism>
<dbReference type="CDD" id="cd00077">
    <property type="entry name" value="HDc"/>
    <property type="match status" value="1"/>
</dbReference>
<sequence length="188" mass="20439">MTKRLSSDQIVALFEQAGTQLYGGEAITQTEHALQAAWLAEQAGGDDNLVIACLLHDLGHMLFQQSDDELAEGKDDLHQFRVVPYLRGLLPPAVIETIRLHVDAKRYLCHHQPGYLAELSEASQLSLALQGGVMDDSQACAFIAQPQAGLAIALRRCDDAAKVCGLVVPPLTHYLNRLNSLIEKTAAT</sequence>
<dbReference type="PANTHER" id="PTHR40202:SF1">
    <property type="entry name" value="HD DOMAIN-CONTAINING PROTEIN"/>
    <property type="match status" value="1"/>
</dbReference>
<dbReference type="InterPro" id="IPR017670">
    <property type="entry name" value="Phosphonate_degrad-assoc"/>
</dbReference>